<comment type="caution">
    <text evidence="1">The sequence shown here is derived from an EMBL/GenBank/DDBJ whole genome shotgun (WGS) entry which is preliminary data.</text>
</comment>
<dbReference type="Proteomes" id="UP000531594">
    <property type="component" value="Unassembled WGS sequence"/>
</dbReference>
<accession>A0A7X0LWK9</accession>
<name>A0A7X0LWK9_9BACI</name>
<dbReference type="AlphaFoldDB" id="A0A7X0LWK9"/>
<proteinExistence type="predicted"/>
<dbReference type="EMBL" id="JACHGK010000006">
    <property type="protein sequence ID" value="MBB6445617.1"/>
    <property type="molecule type" value="Genomic_DNA"/>
</dbReference>
<sequence length="71" mass="8119">MRPVFIYVIRNGEYSICDGNIQNYNGKVLELDRKDPLRVLSNSVLRNYPELVSNSILNSSQKKLLLHGISI</sequence>
<gene>
    <name evidence="1" type="ORF">HNR53_002236</name>
</gene>
<protein>
    <submittedName>
        <fullName evidence="1">Uncharacterized protein</fullName>
    </submittedName>
</protein>
<evidence type="ECO:0000313" key="2">
    <source>
        <dbReference type="Proteomes" id="UP000531594"/>
    </source>
</evidence>
<organism evidence="1 2">
    <name type="scientific">Bacillus benzoevorans</name>
    <dbReference type="NCBI Taxonomy" id="1456"/>
    <lineage>
        <taxon>Bacteria</taxon>
        <taxon>Bacillati</taxon>
        <taxon>Bacillota</taxon>
        <taxon>Bacilli</taxon>
        <taxon>Bacillales</taxon>
        <taxon>Bacillaceae</taxon>
        <taxon>Bacillus</taxon>
    </lineage>
</organism>
<reference evidence="1 2" key="1">
    <citation type="submission" date="2020-08" db="EMBL/GenBank/DDBJ databases">
        <title>Genomic Encyclopedia of Type Strains, Phase IV (KMG-IV): sequencing the most valuable type-strain genomes for metagenomic binning, comparative biology and taxonomic classification.</title>
        <authorList>
            <person name="Goeker M."/>
        </authorList>
    </citation>
    <scope>NUCLEOTIDE SEQUENCE [LARGE SCALE GENOMIC DNA]</scope>
    <source>
        <strain evidence="1 2">DSM 5391</strain>
    </source>
</reference>
<keyword evidence="2" id="KW-1185">Reference proteome</keyword>
<evidence type="ECO:0000313" key="1">
    <source>
        <dbReference type="EMBL" id="MBB6445617.1"/>
    </source>
</evidence>